<dbReference type="SMART" id="SM00408">
    <property type="entry name" value="IGc2"/>
    <property type="match status" value="2"/>
</dbReference>
<dbReference type="SMART" id="SM01411">
    <property type="entry name" value="Ephrin_rec_like"/>
    <property type="match status" value="2"/>
</dbReference>
<dbReference type="InterPro" id="IPR009030">
    <property type="entry name" value="Growth_fac_rcpt_cys_sf"/>
</dbReference>
<feature type="domain" description="EGF-like" evidence="8">
    <location>
        <begin position="115"/>
        <end position="153"/>
    </location>
</feature>
<evidence type="ECO:0000256" key="5">
    <source>
        <dbReference type="PROSITE-ProRule" id="PRU00076"/>
    </source>
</evidence>
<dbReference type="InterPro" id="IPR000436">
    <property type="entry name" value="Sushi_SCR_CCP_dom"/>
</dbReference>
<keyword evidence="5" id="KW-0245">EGF-like domain</keyword>
<dbReference type="EMBL" id="MU826833">
    <property type="protein sequence ID" value="KAJ7372936.1"/>
    <property type="molecule type" value="Genomic_DNA"/>
</dbReference>
<gene>
    <name evidence="11" type="primary">SCUBE1_3</name>
    <name evidence="11" type="ORF">OS493_015392</name>
</gene>
<dbReference type="CDD" id="cd00033">
    <property type="entry name" value="CCP"/>
    <property type="match status" value="2"/>
</dbReference>
<dbReference type="PANTHER" id="PTHR19325:SF560">
    <property type="entry name" value="SUSHI, VON WILLEBRAND FACTOR TYPE A, EGF AND PENTRAXIN DOMAIN-CONTAINING PROTEIN 1"/>
    <property type="match status" value="1"/>
</dbReference>
<dbReference type="Gene3D" id="2.10.50.10">
    <property type="entry name" value="Tumor Necrosis Factor Receptor, subunit A, domain 2"/>
    <property type="match status" value="2"/>
</dbReference>
<evidence type="ECO:0000256" key="7">
    <source>
        <dbReference type="SAM" id="Coils"/>
    </source>
</evidence>
<dbReference type="InterPro" id="IPR013783">
    <property type="entry name" value="Ig-like_fold"/>
</dbReference>
<proteinExistence type="predicted"/>
<dbReference type="Pfam" id="PF13927">
    <property type="entry name" value="Ig_3"/>
    <property type="match status" value="1"/>
</dbReference>
<evidence type="ECO:0000256" key="2">
    <source>
        <dbReference type="ARBA" id="ARBA00022737"/>
    </source>
</evidence>
<feature type="domain" description="Ig-like" evidence="9">
    <location>
        <begin position="1630"/>
        <end position="1710"/>
    </location>
</feature>
<feature type="domain" description="Sushi" evidence="10">
    <location>
        <begin position="1"/>
        <end position="52"/>
    </location>
</feature>
<dbReference type="Gene3D" id="2.60.40.10">
    <property type="entry name" value="Immunoglobulins"/>
    <property type="match status" value="2"/>
</dbReference>
<comment type="caution">
    <text evidence="11">The sequence shown here is derived from an EMBL/GenBank/DDBJ whole genome shotgun (WGS) entry which is preliminary data.</text>
</comment>
<dbReference type="Pfam" id="PF07699">
    <property type="entry name" value="Ephrin_rec_like"/>
    <property type="match status" value="2"/>
</dbReference>
<dbReference type="InterPro" id="IPR007110">
    <property type="entry name" value="Ig-like_dom"/>
</dbReference>
<dbReference type="InterPro" id="IPR011641">
    <property type="entry name" value="Tyr-kin_ephrin_A/B_rcpt-like"/>
</dbReference>
<dbReference type="OrthoDB" id="5959569at2759"/>
<dbReference type="SUPFAM" id="SSF57196">
    <property type="entry name" value="EGF/Laminin"/>
    <property type="match status" value="1"/>
</dbReference>
<protein>
    <submittedName>
        <fullName evidence="11">Positive regulation of smoothened signaling pathway</fullName>
    </submittedName>
</protein>
<dbReference type="Pfam" id="PF13895">
    <property type="entry name" value="Ig_2"/>
    <property type="match status" value="1"/>
</dbReference>
<dbReference type="SUPFAM" id="SSF48726">
    <property type="entry name" value="Immunoglobulin"/>
    <property type="match status" value="2"/>
</dbReference>
<sequence>MAPPHGRMNCSGLVTNETCWFTCEDGYEIQGSDKRTCLTSSKWDGQQTSCNVKSCGRLYPPEKGKVLLPCYFTFGSTCSLDCNDGYLPFGDNRVTCRVTNSSDVAWDTGNFSCEEIIICKPNPCRHGGKCMIINTREFSCDCLQTGYEGDLCEIGVVIPPDFPKVMSGYSSKNLILLAKPDNSLTIHFNSTMNLTFDPKELIIKHPTSKAEFRVIGHNSGVGMVSYDVEGVDRHDFAPPKNSSIFIGCNISNQKSIYTRLGLLDGELPIGCQTKNLDSYPCDITMVYNNYSTSTVSNDLFIETGPVHILTPDNKTIPLSLVRYDFSSPHPTDQEILEKLISRTKVTEKRHAAHRPVNQKCSPFQHTAEALIEFIQKDALPKSFLRYFAHQLPLWLKVTVGEDSNLFAIENTLANLVKTIDKQYIHPNCKFPLTDTHSAVVTYLPIVKYNVSVQNQQLSMSSKGCCFATDICGSGVFLTLAQRASKEMSTMPFMKDMADRGWKLLFSSFGFITPRRYSSIINRVPVGPMAAEYFSDFYYNLWWQGSADILLKHSSDFAMNMKMNGEGFAFVEDLNSLFTKFFSRPIKCIFHGSLEFNFTLRALGKRLFLTFHINDVIGKANLGGTSLLASNCRVTQGFVFTLDRSCKPFRNSVLSNIIQPYDGSTYLQIYHSITGGEDIAAHNRNNNLRSLVYQTQEIKRVLLDVHTSVPELQPSAQTWVAMVEGMLVDVIKARRLLSSSSDFLQLKVLVAKIDDDLDTIFRVFDLLVAQLQPYRNRTSIETFINSFTRLQLDLPKTISLSFSKSSIHQNFVGVRFVLVAQICHKRLCFSNIRCNIWSVQDNSCVTNSSRQGAGVIIEGTVLREVSLGSVITYPVDRPLTMLISRQRQLFVTTFECLVHLLGLKRNTTIRMTGHELFFSIWGPMFGNYEALLNVNADFENVVDWKSIVFEIEGTMNKSSRLYTMLESMIGNKTAMAAKEATTRLAKAQATFNDAKTKADVAKGDLTFKQTAVEELRIKKEEAGEELRVARLQYQLSKVRFNNTVYFLQNIQSSFCEIKECNYTCFNGCVMPDLCQDPINIIYIERYCDKVEKPITINVIQQRTEKRSFSVPTYQIVYTCNCRSGVPIKNVVVGAIVGGIVGGAVGAVFGGFAGAVIGKSIFGCSVTFEWVPGEPKIVEYDHKIFEMKGIEKIIKEIKCTGQEEKTKRGGYGTPYSCCKKYGCKTKVIDPRCVINNDECLVSMNELKFKLDAMNPTVQSAFLSVRNSVDKVKKATSVFEKARIHHAFAVSLLNKVKSYTEQRLSAVEIVNASMLHVRRIVDFGLKIAQAMNASNSDNKEIFNVGDMEFSLSMASQDTKKILFRSNVSSSTGQRTSVSFLVDFDQVERSITSASKTIIVKLFGGEHSRKRRSAPEDNSNSTHSTHSLHASFTDYPYTCFFVNTTHLYLSSIFQSLGDLISSFKRLNVNLSSGFHDLERLAQTVDVSGPTSNASSVNISFGYPNNSFVTEYLEMIKVLKDESTRLTNDSSQSWNDTLEAWRAFLEVFTSNKGFEECSGTEDCIDYFFEGAKEFYEFEDSPRALEIKDAHPQLREVVKSLTTEDLAMPEAEQALHHAVLLLNKIRDDSVLCGGTPHITSSSQKEVILLPGDSLLLNCIAESEAGLKYAWKRNDELIKESLDGTFYEHSVSKQDEGVYVCVVSNSKGSTLSNVTIVKVHSKPRITQHPQPQRVVLGSQMPATFICNATGQPAPSFQWFFQSTNSAAIKINETKPVLYMTNPRRHYEGYYYCEVSNEHGAAVSQRARLDVLRYTIGLPRLLVVLNLTSCWLILNSSNSSVQDQLPCDFDSLEELPSSINKNLTGGILDSLARSLNVSLEQISEFEYDSRNTSTATVAFIVGIDKEPWKEDNFTSYVDIVEAIASVGANFLEKLEQLNSEILNKTFNVPWNNSALLGEPGSLIVYPLSPECPEGQALSENGYICANCPAGLSYSMGNETCVECPLGAYQPVQGQTECISCGKNLTTASNGTVEESDCIANCPAGSHSAVNRTCSLCQLGTYQPFDGQKDCIPCGQVLTTTSIGAVKQSQCVEIESPSSDIPATEKQPTATTSRFLEVETTVTAVTGERPTKSAGKTNEQAKADQYQLLCKYPYIKITKYNYQNLLI</sequence>
<dbReference type="CDD" id="cd00054">
    <property type="entry name" value="EGF_CA"/>
    <property type="match status" value="1"/>
</dbReference>
<keyword evidence="2" id="KW-0677">Repeat</keyword>
<dbReference type="InterPro" id="IPR036179">
    <property type="entry name" value="Ig-like_dom_sf"/>
</dbReference>
<keyword evidence="3 6" id="KW-1015">Disulfide bond</keyword>
<dbReference type="Gene3D" id="2.10.25.10">
    <property type="entry name" value="Laminin"/>
    <property type="match status" value="1"/>
</dbReference>
<dbReference type="InterPro" id="IPR003599">
    <property type="entry name" value="Ig_sub"/>
</dbReference>
<keyword evidence="12" id="KW-1185">Reference proteome</keyword>
<dbReference type="PROSITE" id="PS50923">
    <property type="entry name" value="SUSHI"/>
    <property type="match status" value="2"/>
</dbReference>
<name>A0A9W9Z0X9_9CNID</name>
<dbReference type="SUPFAM" id="SSF57535">
    <property type="entry name" value="Complement control module/SCR domain"/>
    <property type="match status" value="2"/>
</dbReference>
<dbReference type="InterPro" id="IPR000742">
    <property type="entry name" value="EGF"/>
</dbReference>
<dbReference type="PROSITE" id="PS50026">
    <property type="entry name" value="EGF_3"/>
    <property type="match status" value="1"/>
</dbReference>
<dbReference type="InterPro" id="IPR003598">
    <property type="entry name" value="Ig_sub2"/>
</dbReference>
<dbReference type="PROSITE" id="PS50835">
    <property type="entry name" value="IG_LIKE"/>
    <property type="match status" value="2"/>
</dbReference>
<dbReference type="Pfam" id="PF00084">
    <property type="entry name" value="Sushi"/>
    <property type="match status" value="2"/>
</dbReference>
<organism evidence="11 12">
    <name type="scientific">Desmophyllum pertusum</name>
    <dbReference type="NCBI Taxonomy" id="174260"/>
    <lineage>
        <taxon>Eukaryota</taxon>
        <taxon>Metazoa</taxon>
        <taxon>Cnidaria</taxon>
        <taxon>Anthozoa</taxon>
        <taxon>Hexacorallia</taxon>
        <taxon>Scleractinia</taxon>
        <taxon>Caryophylliina</taxon>
        <taxon>Caryophylliidae</taxon>
        <taxon>Desmophyllum</taxon>
    </lineage>
</organism>
<dbReference type="SMART" id="SM00181">
    <property type="entry name" value="EGF"/>
    <property type="match status" value="2"/>
</dbReference>
<evidence type="ECO:0000259" key="10">
    <source>
        <dbReference type="PROSITE" id="PS50923"/>
    </source>
</evidence>
<feature type="coiled-coil region" evidence="7">
    <location>
        <begin position="976"/>
        <end position="1031"/>
    </location>
</feature>
<dbReference type="InterPro" id="IPR035976">
    <property type="entry name" value="Sushi/SCR/CCP_sf"/>
</dbReference>
<dbReference type="PANTHER" id="PTHR19325">
    <property type="entry name" value="COMPLEMENT COMPONENT-RELATED SUSHI DOMAIN-CONTAINING"/>
    <property type="match status" value="1"/>
</dbReference>
<feature type="domain" description="Sushi" evidence="10">
    <location>
        <begin position="53"/>
        <end position="115"/>
    </location>
</feature>
<reference evidence="11" key="1">
    <citation type="submission" date="2023-01" db="EMBL/GenBank/DDBJ databases">
        <title>Genome assembly of the deep-sea coral Lophelia pertusa.</title>
        <authorList>
            <person name="Herrera S."/>
            <person name="Cordes E."/>
        </authorList>
    </citation>
    <scope>NUCLEOTIDE SEQUENCE</scope>
    <source>
        <strain evidence="11">USNM1676648</strain>
        <tissue evidence="11">Polyp</tissue>
    </source>
</reference>
<dbReference type="Proteomes" id="UP001163046">
    <property type="component" value="Unassembled WGS sequence"/>
</dbReference>
<evidence type="ECO:0000256" key="6">
    <source>
        <dbReference type="PROSITE-ProRule" id="PRU00302"/>
    </source>
</evidence>
<keyword evidence="4" id="KW-0325">Glycoprotein</keyword>
<feature type="disulfide bond" evidence="6">
    <location>
        <begin position="23"/>
        <end position="50"/>
    </location>
</feature>
<keyword evidence="7" id="KW-0175">Coiled coil</keyword>
<keyword evidence="1 6" id="KW-0768">Sushi</keyword>
<dbReference type="SMART" id="SM00032">
    <property type="entry name" value="CCP"/>
    <property type="match status" value="2"/>
</dbReference>
<accession>A0A9W9Z0X9</accession>
<dbReference type="SMART" id="SM00409">
    <property type="entry name" value="IG"/>
    <property type="match status" value="2"/>
</dbReference>
<evidence type="ECO:0000259" key="8">
    <source>
        <dbReference type="PROSITE" id="PS50026"/>
    </source>
</evidence>
<evidence type="ECO:0000313" key="12">
    <source>
        <dbReference type="Proteomes" id="UP001163046"/>
    </source>
</evidence>
<dbReference type="InterPro" id="IPR050350">
    <property type="entry name" value="Compl-Cell_Adhes-Reg"/>
</dbReference>
<evidence type="ECO:0000256" key="3">
    <source>
        <dbReference type="ARBA" id="ARBA00023157"/>
    </source>
</evidence>
<feature type="domain" description="Ig-like" evidence="9">
    <location>
        <begin position="1716"/>
        <end position="1802"/>
    </location>
</feature>
<dbReference type="Gene3D" id="2.10.70.10">
    <property type="entry name" value="Complement Module, domain 1"/>
    <property type="match status" value="2"/>
</dbReference>
<evidence type="ECO:0000256" key="4">
    <source>
        <dbReference type="ARBA" id="ARBA00023180"/>
    </source>
</evidence>
<evidence type="ECO:0000259" key="9">
    <source>
        <dbReference type="PROSITE" id="PS50835"/>
    </source>
</evidence>
<evidence type="ECO:0000313" key="11">
    <source>
        <dbReference type="EMBL" id="KAJ7372936.1"/>
    </source>
</evidence>
<comment type="caution">
    <text evidence="5">Lacks conserved residue(s) required for the propagation of feature annotation.</text>
</comment>
<dbReference type="SUPFAM" id="SSF57184">
    <property type="entry name" value="Growth factor receptor domain"/>
    <property type="match status" value="1"/>
</dbReference>
<evidence type="ECO:0000256" key="1">
    <source>
        <dbReference type="ARBA" id="ARBA00022659"/>
    </source>
</evidence>